<gene>
    <name evidence="2" type="ORF">N7G274_008899</name>
</gene>
<name>A0ABR3ZZL2_9LECA</name>
<reference evidence="2 3" key="1">
    <citation type="submission" date="2024-09" db="EMBL/GenBank/DDBJ databases">
        <title>Rethinking Asexuality: The Enigmatic Case of Functional Sexual Genes in Lepraria (Stereocaulaceae).</title>
        <authorList>
            <person name="Doellman M."/>
            <person name="Sun Y."/>
            <person name="Barcenas-Pena A."/>
            <person name="Lumbsch H.T."/>
            <person name="Grewe F."/>
        </authorList>
    </citation>
    <scope>NUCLEOTIDE SEQUENCE [LARGE SCALE GENOMIC DNA]</scope>
    <source>
        <strain evidence="2 3">Mercado 3170</strain>
    </source>
</reference>
<evidence type="ECO:0000313" key="3">
    <source>
        <dbReference type="Proteomes" id="UP001590950"/>
    </source>
</evidence>
<feature type="compositionally biased region" description="Polar residues" evidence="1">
    <location>
        <begin position="151"/>
        <end position="165"/>
    </location>
</feature>
<evidence type="ECO:0000313" key="2">
    <source>
        <dbReference type="EMBL" id="KAL2038250.1"/>
    </source>
</evidence>
<feature type="region of interest" description="Disordered" evidence="1">
    <location>
        <begin position="149"/>
        <end position="171"/>
    </location>
</feature>
<keyword evidence="3" id="KW-1185">Reference proteome</keyword>
<feature type="region of interest" description="Disordered" evidence="1">
    <location>
        <begin position="1"/>
        <end position="65"/>
    </location>
</feature>
<dbReference type="Proteomes" id="UP001590950">
    <property type="component" value="Unassembled WGS sequence"/>
</dbReference>
<accession>A0ABR3ZZL2</accession>
<protein>
    <submittedName>
        <fullName evidence="2">Uncharacterized protein</fullName>
    </submittedName>
</protein>
<comment type="caution">
    <text evidence="2">The sequence shown here is derived from an EMBL/GenBank/DDBJ whole genome shotgun (WGS) entry which is preliminary data.</text>
</comment>
<dbReference type="EMBL" id="JBEFKJ010000033">
    <property type="protein sequence ID" value="KAL2038250.1"/>
    <property type="molecule type" value="Genomic_DNA"/>
</dbReference>
<proteinExistence type="predicted"/>
<feature type="region of interest" description="Disordered" evidence="1">
    <location>
        <begin position="95"/>
        <end position="118"/>
    </location>
</feature>
<evidence type="ECO:0000256" key="1">
    <source>
        <dbReference type="SAM" id="MobiDB-lite"/>
    </source>
</evidence>
<feature type="compositionally biased region" description="Basic and acidic residues" evidence="1">
    <location>
        <begin position="36"/>
        <end position="52"/>
    </location>
</feature>
<organism evidence="2 3">
    <name type="scientific">Stereocaulon virgatum</name>
    <dbReference type="NCBI Taxonomy" id="373712"/>
    <lineage>
        <taxon>Eukaryota</taxon>
        <taxon>Fungi</taxon>
        <taxon>Dikarya</taxon>
        <taxon>Ascomycota</taxon>
        <taxon>Pezizomycotina</taxon>
        <taxon>Lecanoromycetes</taxon>
        <taxon>OSLEUM clade</taxon>
        <taxon>Lecanoromycetidae</taxon>
        <taxon>Lecanorales</taxon>
        <taxon>Lecanorineae</taxon>
        <taxon>Stereocaulaceae</taxon>
        <taxon>Stereocaulon</taxon>
    </lineage>
</organism>
<feature type="compositionally biased region" description="Polar residues" evidence="1">
    <location>
        <begin position="96"/>
        <end position="107"/>
    </location>
</feature>
<sequence>MFGKFSKSAPAFLSWPETDAKDKIMQNDGVDEQSVEENRGDKHIEDERKSLDELPGLRPSTSGTTDLLASVQEAGSDEHLVRAGPRDTVRLVTATGEPSSTTLSTARPHQPRPETDTAVDYGWGASSLQDHETATNAVSISGATHNARVSAASQTDQSTIAASSSGEDEDHNFVRAPSQTSQLTHTGLLALADDFNRMSILSTFHHEEDGATIAVSSMQGASNHKFGGLEPSMIARTEGE</sequence>